<protein>
    <submittedName>
        <fullName evidence="5">AsnC family transcriptional regulator</fullName>
    </submittedName>
</protein>
<dbReference type="Proteomes" id="UP001501084">
    <property type="component" value="Unassembled WGS sequence"/>
</dbReference>
<evidence type="ECO:0000313" key="5">
    <source>
        <dbReference type="EMBL" id="GAA2186491.1"/>
    </source>
</evidence>
<dbReference type="Pfam" id="PF01037">
    <property type="entry name" value="AsnC_trans_reg"/>
    <property type="match status" value="1"/>
</dbReference>
<dbReference type="PROSITE" id="PS50956">
    <property type="entry name" value="HTH_ASNC_2"/>
    <property type="match status" value="1"/>
</dbReference>
<evidence type="ECO:0000259" key="4">
    <source>
        <dbReference type="PROSITE" id="PS50956"/>
    </source>
</evidence>
<keyword evidence="3" id="KW-0804">Transcription</keyword>
<dbReference type="InterPro" id="IPR000485">
    <property type="entry name" value="AsnC-type_HTH_dom"/>
</dbReference>
<dbReference type="PANTHER" id="PTHR30154:SF34">
    <property type="entry name" value="TRANSCRIPTIONAL REGULATOR AZLB"/>
    <property type="match status" value="1"/>
</dbReference>
<dbReference type="Pfam" id="PF13404">
    <property type="entry name" value="HTH_AsnC-type"/>
    <property type="match status" value="2"/>
</dbReference>
<sequence length="315" mass="34008">MDDVLSELDRRIVGALQVDGRAPWSSVARALDEPLRTVARRGRVLLESGMLSVVGLRNLGPTCVIEITCKPSRLESLAEELAQHPGVVYVFVLANPSSVLVEVHEQMFDLGTMTLSVIPAYAGVLEVSATPVLHYFKTNADWQPGLLTAAETSMLGSRARVEESTAPPERLDAADSAIVQALERDGRAGIAELAELAGVTEPTARKRLADLDARGAVAARVLIDPHLLGFGIETCVRIDCVPGEVRAVGEAIADLPESRYVAELLGEHSLIAHFAADDLPHVRRLLHEEWTTRVGRLHPALVTRVVKRSGRIIAA</sequence>
<evidence type="ECO:0000256" key="1">
    <source>
        <dbReference type="ARBA" id="ARBA00023015"/>
    </source>
</evidence>
<keyword evidence="2" id="KW-0238">DNA-binding</keyword>
<accession>A0ABN3B452</accession>
<feature type="domain" description="HTH asnC-type" evidence="4">
    <location>
        <begin position="171"/>
        <end position="231"/>
    </location>
</feature>
<dbReference type="RefSeq" id="WP_346057428.1">
    <property type="nucleotide sequence ID" value="NZ_BAAAOP010000004.1"/>
</dbReference>
<dbReference type="Gene3D" id="3.30.70.920">
    <property type="match status" value="1"/>
</dbReference>
<organism evidence="5 6">
    <name type="scientific">Leucobacter alluvii</name>
    <dbReference type="NCBI Taxonomy" id="340321"/>
    <lineage>
        <taxon>Bacteria</taxon>
        <taxon>Bacillati</taxon>
        <taxon>Actinomycetota</taxon>
        <taxon>Actinomycetes</taxon>
        <taxon>Micrococcales</taxon>
        <taxon>Microbacteriaceae</taxon>
        <taxon>Leucobacter</taxon>
    </lineage>
</organism>
<keyword evidence="1" id="KW-0805">Transcription regulation</keyword>
<dbReference type="SUPFAM" id="SSF54909">
    <property type="entry name" value="Dimeric alpha+beta barrel"/>
    <property type="match status" value="2"/>
</dbReference>
<dbReference type="SUPFAM" id="SSF46785">
    <property type="entry name" value="Winged helix' DNA-binding domain"/>
    <property type="match status" value="1"/>
</dbReference>
<keyword evidence="6" id="KW-1185">Reference proteome</keyword>
<dbReference type="InterPro" id="IPR019888">
    <property type="entry name" value="Tscrpt_reg_AsnC-like"/>
</dbReference>
<dbReference type="InterPro" id="IPR036390">
    <property type="entry name" value="WH_DNA-bd_sf"/>
</dbReference>
<dbReference type="SMART" id="SM00344">
    <property type="entry name" value="HTH_ASNC"/>
    <property type="match status" value="2"/>
</dbReference>
<evidence type="ECO:0000256" key="2">
    <source>
        <dbReference type="ARBA" id="ARBA00023125"/>
    </source>
</evidence>
<dbReference type="InterPro" id="IPR036388">
    <property type="entry name" value="WH-like_DNA-bd_sf"/>
</dbReference>
<reference evidence="5 6" key="1">
    <citation type="journal article" date="2019" name="Int. J. Syst. Evol. Microbiol.">
        <title>The Global Catalogue of Microorganisms (GCM) 10K type strain sequencing project: providing services to taxonomists for standard genome sequencing and annotation.</title>
        <authorList>
            <consortium name="The Broad Institute Genomics Platform"/>
            <consortium name="The Broad Institute Genome Sequencing Center for Infectious Disease"/>
            <person name="Wu L."/>
            <person name="Ma J."/>
        </authorList>
    </citation>
    <scope>NUCLEOTIDE SEQUENCE [LARGE SCALE GENOMIC DNA]</scope>
    <source>
        <strain evidence="5 6">JCM 14919</strain>
    </source>
</reference>
<dbReference type="Gene3D" id="1.10.10.10">
    <property type="entry name" value="Winged helix-like DNA-binding domain superfamily/Winged helix DNA-binding domain"/>
    <property type="match status" value="2"/>
</dbReference>
<dbReference type="InterPro" id="IPR011008">
    <property type="entry name" value="Dimeric_a/b-barrel"/>
</dbReference>
<evidence type="ECO:0000313" key="6">
    <source>
        <dbReference type="Proteomes" id="UP001501084"/>
    </source>
</evidence>
<evidence type="ECO:0000256" key="3">
    <source>
        <dbReference type="ARBA" id="ARBA00023163"/>
    </source>
</evidence>
<gene>
    <name evidence="5" type="ORF">GCM10009786_07420</name>
</gene>
<dbReference type="EMBL" id="BAAAOP010000004">
    <property type="protein sequence ID" value="GAA2186491.1"/>
    <property type="molecule type" value="Genomic_DNA"/>
</dbReference>
<dbReference type="PRINTS" id="PR00033">
    <property type="entry name" value="HTHASNC"/>
</dbReference>
<proteinExistence type="predicted"/>
<dbReference type="PANTHER" id="PTHR30154">
    <property type="entry name" value="LEUCINE-RESPONSIVE REGULATORY PROTEIN"/>
    <property type="match status" value="1"/>
</dbReference>
<name>A0ABN3B452_9MICO</name>
<comment type="caution">
    <text evidence="5">The sequence shown here is derived from an EMBL/GenBank/DDBJ whole genome shotgun (WGS) entry which is preliminary data.</text>
</comment>
<dbReference type="InterPro" id="IPR019887">
    <property type="entry name" value="Tscrpt_reg_AsnC/Lrp_C"/>
</dbReference>